<protein>
    <submittedName>
        <fullName evidence="3">Histidine kinase</fullName>
    </submittedName>
</protein>
<dbReference type="KEGG" id="ggr:HKW67_09265"/>
<dbReference type="PANTHER" id="PTHR34220">
    <property type="entry name" value="SENSOR HISTIDINE KINASE YPDA"/>
    <property type="match status" value="1"/>
</dbReference>
<dbReference type="InterPro" id="IPR036890">
    <property type="entry name" value="HATPase_C_sf"/>
</dbReference>
<dbReference type="GO" id="GO:0000155">
    <property type="term" value="F:phosphorelay sensor kinase activity"/>
    <property type="evidence" value="ECO:0007669"/>
    <property type="project" value="InterPro"/>
</dbReference>
<dbReference type="AlphaFoldDB" id="A0A6M4IQJ5"/>
<evidence type="ECO:0000313" key="4">
    <source>
        <dbReference type="Proteomes" id="UP000500938"/>
    </source>
</evidence>
<proteinExistence type="predicted"/>
<dbReference type="InterPro" id="IPR050640">
    <property type="entry name" value="Bact_2-comp_sensor_kinase"/>
</dbReference>
<dbReference type="GO" id="GO:0016020">
    <property type="term" value="C:membrane"/>
    <property type="evidence" value="ECO:0007669"/>
    <property type="project" value="InterPro"/>
</dbReference>
<dbReference type="Pfam" id="PF06580">
    <property type="entry name" value="His_kinase"/>
    <property type="match status" value="1"/>
</dbReference>
<dbReference type="EMBL" id="CP053085">
    <property type="protein sequence ID" value="QJR35686.1"/>
    <property type="molecule type" value="Genomic_DNA"/>
</dbReference>
<keyword evidence="3" id="KW-0808">Transferase</keyword>
<gene>
    <name evidence="3" type="ORF">HKW67_09265</name>
</gene>
<feature type="transmembrane region" description="Helical" evidence="1">
    <location>
        <begin position="14"/>
        <end position="38"/>
    </location>
</feature>
<feature type="domain" description="Signal transduction histidine kinase internal region" evidence="2">
    <location>
        <begin position="172"/>
        <end position="251"/>
    </location>
</feature>
<evidence type="ECO:0000256" key="1">
    <source>
        <dbReference type="SAM" id="Phobius"/>
    </source>
</evidence>
<feature type="transmembrane region" description="Helical" evidence="1">
    <location>
        <begin position="84"/>
        <end position="107"/>
    </location>
</feature>
<name>A0A6M4IQJ5_9BACT</name>
<keyword evidence="1" id="KW-0812">Transmembrane</keyword>
<keyword evidence="4" id="KW-1185">Reference proteome</keyword>
<dbReference type="PANTHER" id="PTHR34220:SF9">
    <property type="entry name" value="SIGNAL TRANSDUCTION HISTIDINE KINASE INTERNAL REGION DOMAIN-CONTAINING PROTEIN"/>
    <property type="match status" value="1"/>
</dbReference>
<reference evidence="3 4" key="1">
    <citation type="submission" date="2020-05" db="EMBL/GenBank/DDBJ databases">
        <title>Complete genome sequence of Gemmatimonas greenlandica TET16.</title>
        <authorList>
            <person name="Zeng Y."/>
        </authorList>
    </citation>
    <scope>NUCLEOTIDE SEQUENCE [LARGE SCALE GENOMIC DNA]</scope>
    <source>
        <strain evidence="3 4">TET16</strain>
    </source>
</reference>
<keyword evidence="1" id="KW-1133">Transmembrane helix</keyword>
<dbReference type="SUPFAM" id="SSF55874">
    <property type="entry name" value="ATPase domain of HSP90 chaperone/DNA topoisomerase II/histidine kinase"/>
    <property type="match status" value="1"/>
</dbReference>
<evidence type="ECO:0000313" key="3">
    <source>
        <dbReference type="EMBL" id="QJR35686.1"/>
    </source>
</evidence>
<evidence type="ECO:0000259" key="2">
    <source>
        <dbReference type="Pfam" id="PF06580"/>
    </source>
</evidence>
<sequence length="368" mass="40004">MDLAPAAPLALRRIVTVGVVVMAVRATLLVAGAIPLFAGGARNGLIATEVARRGAEIIAALPFIVLTGWLALRDPQVHHRSWRWFAERIGWGLLISTVHPLAVYFVMNEMALRFGVGTVSRLTALQHVAMALPDAFMVYAAVVLLIDWMQTQQRLTMTARRAADLQRAASTAQMQALRGRLEPHFLYNALNAIGDAAYESADKANILLRRLAGLLRASLADRETRDVPLSRELDILHDYVELQRERFGDRFSVTVEATEDVMSYRVPPFLLLPLVENAVRHGGAGSQSAHPVIVRAVHWHGALHLMVEDQGSAAESSPRAPGFGVGLASTRERLQLLYGSAASVEAGHDANGGFRVDIAIPLTGTNND</sequence>
<keyword evidence="1" id="KW-0472">Membrane</keyword>
<organism evidence="3 4">
    <name type="scientific">Gemmatimonas groenlandica</name>
    <dbReference type="NCBI Taxonomy" id="2732249"/>
    <lineage>
        <taxon>Bacteria</taxon>
        <taxon>Pseudomonadati</taxon>
        <taxon>Gemmatimonadota</taxon>
        <taxon>Gemmatimonadia</taxon>
        <taxon>Gemmatimonadales</taxon>
        <taxon>Gemmatimonadaceae</taxon>
        <taxon>Gemmatimonas</taxon>
    </lineage>
</organism>
<dbReference type="InterPro" id="IPR010559">
    <property type="entry name" value="Sig_transdc_His_kin_internal"/>
</dbReference>
<dbReference type="RefSeq" id="WP_171225117.1">
    <property type="nucleotide sequence ID" value="NZ_CP053085.1"/>
</dbReference>
<dbReference type="Proteomes" id="UP000500938">
    <property type="component" value="Chromosome"/>
</dbReference>
<keyword evidence="3" id="KW-0418">Kinase</keyword>
<feature type="transmembrane region" description="Helical" evidence="1">
    <location>
        <begin position="127"/>
        <end position="148"/>
    </location>
</feature>
<feature type="transmembrane region" description="Helical" evidence="1">
    <location>
        <begin position="50"/>
        <end position="72"/>
    </location>
</feature>
<accession>A0A6M4IQJ5</accession>
<dbReference type="Gene3D" id="3.30.565.10">
    <property type="entry name" value="Histidine kinase-like ATPase, C-terminal domain"/>
    <property type="match status" value="1"/>
</dbReference>